<dbReference type="EMBL" id="QXFW01001113">
    <property type="protein sequence ID" value="KAE8996324.1"/>
    <property type="molecule type" value="Genomic_DNA"/>
</dbReference>
<dbReference type="Proteomes" id="UP000440732">
    <property type="component" value="Unassembled WGS sequence"/>
</dbReference>
<dbReference type="Proteomes" id="UP000488956">
    <property type="component" value="Unassembled WGS sequence"/>
</dbReference>
<evidence type="ECO:0000313" key="1">
    <source>
        <dbReference type="EMBL" id="KAE8929916.1"/>
    </source>
</evidence>
<dbReference type="EMBL" id="QXFX01002712">
    <property type="protein sequence ID" value="KAE9074332.1"/>
    <property type="molecule type" value="Genomic_DNA"/>
</dbReference>
<evidence type="ECO:0000313" key="12">
    <source>
        <dbReference type="Proteomes" id="UP000437068"/>
    </source>
</evidence>
<dbReference type="EMBL" id="QXGB01001237">
    <property type="protein sequence ID" value="KAE9194393.1"/>
    <property type="molecule type" value="Genomic_DNA"/>
</dbReference>
<dbReference type="Proteomes" id="UP000441208">
    <property type="component" value="Unassembled WGS sequence"/>
</dbReference>
<evidence type="ECO:0000313" key="14">
    <source>
        <dbReference type="Proteomes" id="UP000440732"/>
    </source>
</evidence>
<comment type="caution">
    <text evidence="4">The sequence shown here is derived from an EMBL/GenBank/DDBJ whole genome shotgun (WGS) entry which is preliminary data.</text>
</comment>
<evidence type="ECO:0000313" key="7">
    <source>
        <dbReference type="EMBL" id="KAE9196034.1"/>
    </source>
</evidence>
<name>A0A6A3QFW1_9STRA</name>
<evidence type="ECO:0000313" key="5">
    <source>
        <dbReference type="EMBL" id="KAE9094244.1"/>
    </source>
</evidence>
<gene>
    <name evidence="9" type="ORF">PF001_g24167</name>
    <name evidence="8" type="ORF">PF002_g21091</name>
    <name evidence="7" type="ORF">PF004_g20264</name>
    <name evidence="6" type="ORF">PF005_g17705</name>
    <name evidence="5" type="ORF">PF006_g24257</name>
    <name evidence="4" type="ORF">PF007_g24956</name>
    <name evidence="1" type="ORF">PF009_g19978</name>
    <name evidence="3" type="ORF">PF010_g24716</name>
    <name evidence="2" type="ORF">PF011_g15952</name>
</gene>
<evidence type="ECO:0000313" key="18">
    <source>
        <dbReference type="Proteomes" id="UP000488956"/>
    </source>
</evidence>
<evidence type="ECO:0000313" key="15">
    <source>
        <dbReference type="Proteomes" id="UP000441208"/>
    </source>
</evidence>
<keyword evidence="11" id="KW-1185">Reference proteome</keyword>
<evidence type="ECO:0000313" key="3">
    <source>
        <dbReference type="EMBL" id="KAE9074332.1"/>
    </source>
</evidence>
<evidence type="ECO:0000313" key="16">
    <source>
        <dbReference type="Proteomes" id="UP000460718"/>
    </source>
</evidence>
<dbReference type="Proteomes" id="UP000433483">
    <property type="component" value="Unassembled WGS sequence"/>
</dbReference>
<evidence type="ECO:0000313" key="6">
    <source>
        <dbReference type="EMBL" id="KAE9194393.1"/>
    </source>
</evidence>
<dbReference type="EMBL" id="QXGA01002639">
    <property type="protein sequence ID" value="KAE9094244.1"/>
    <property type="molecule type" value="Genomic_DNA"/>
</dbReference>
<evidence type="ECO:0000313" key="17">
    <source>
        <dbReference type="Proteomes" id="UP000476176"/>
    </source>
</evidence>
<evidence type="ECO:0000313" key="13">
    <source>
        <dbReference type="Proteomes" id="UP000440367"/>
    </source>
</evidence>
<reference evidence="10 11" key="1">
    <citation type="submission" date="2018-08" db="EMBL/GenBank/DDBJ databases">
        <title>Genomic investigation of the strawberry pathogen Phytophthora fragariae indicates pathogenicity is determined by transcriptional variation in three key races.</title>
        <authorList>
            <person name="Adams T.M."/>
            <person name="Armitage A.D."/>
            <person name="Sobczyk M.K."/>
            <person name="Bates H.J."/>
            <person name="Dunwell J.M."/>
            <person name="Nellist C.F."/>
            <person name="Harrison R.J."/>
        </authorList>
    </citation>
    <scope>NUCLEOTIDE SEQUENCE [LARGE SCALE GENOMIC DNA]</scope>
    <source>
        <strain evidence="9 12">A4</strain>
        <strain evidence="8 13">BC-1</strain>
        <strain evidence="7 17">BC-23</strain>
        <strain evidence="6 11">NOV-27</strain>
        <strain evidence="5 14">NOV-5</strain>
        <strain evidence="4 15">NOV-71</strain>
        <strain evidence="1 10">NOV-9</strain>
        <strain evidence="3 18">ONT-3</strain>
        <strain evidence="2 16">SCRP245</strain>
    </source>
</reference>
<dbReference type="Proteomes" id="UP000440367">
    <property type="component" value="Unassembled WGS sequence"/>
</dbReference>
<dbReference type="Proteomes" id="UP000437068">
    <property type="component" value="Unassembled WGS sequence"/>
</dbReference>
<evidence type="ECO:0000313" key="10">
    <source>
        <dbReference type="Proteomes" id="UP000429523"/>
    </source>
</evidence>
<evidence type="ECO:0000313" key="2">
    <source>
        <dbReference type="EMBL" id="KAE8996324.1"/>
    </source>
</evidence>
<accession>A0A6A3QFW1</accession>
<dbReference type="EMBL" id="QXFZ01002594">
    <property type="protein sequence ID" value="KAE9075557.1"/>
    <property type="molecule type" value="Genomic_DNA"/>
</dbReference>
<dbReference type="Proteomes" id="UP000429523">
    <property type="component" value="Unassembled WGS sequence"/>
</dbReference>
<sequence>MGRFLCAVGCTWGCRSGVTVTINFPTRTQMCPSPNMVVAESTVPPPDDGHAKFYQWTRLRHP</sequence>
<dbReference type="EMBL" id="QXGD01001589">
    <property type="protein sequence ID" value="KAE9202927.1"/>
    <property type="molecule type" value="Genomic_DNA"/>
</dbReference>
<dbReference type="Proteomes" id="UP000460718">
    <property type="component" value="Unassembled WGS sequence"/>
</dbReference>
<dbReference type="EMBL" id="QXGC01001789">
    <property type="protein sequence ID" value="KAE9196034.1"/>
    <property type="molecule type" value="Genomic_DNA"/>
</dbReference>
<organism evidence="4 15">
    <name type="scientific">Phytophthora fragariae</name>
    <dbReference type="NCBI Taxonomy" id="53985"/>
    <lineage>
        <taxon>Eukaryota</taxon>
        <taxon>Sar</taxon>
        <taxon>Stramenopiles</taxon>
        <taxon>Oomycota</taxon>
        <taxon>Peronosporomycetes</taxon>
        <taxon>Peronosporales</taxon>
        <taxon>Peronosporaceae</taxon>
        <taxon>Phytophthora</taxon>
    </lineage>
</organism>
<evidence type="ECO:0000313" key="8">
    <source>
        <dbReference type="EMBL" id="KAE9202927.1"/>
    </source>
</evidence>
<evidence type="ECO:0000313" key="9">
    <source>
        <dbReference type="EMBL" id="KAE9280570.1"/>
    </source>
</evidence>
<proteinExistence type="predicted"/>
<dbReference type="EMBL" id="QXGF01001449">
    <property type="protein sequence ID" value="KAE8929916.1"/>
    <property type="molecule type" value="Genomic_DNA"/>
</dbReference>
<dbReference type="Proteomes" id="UP000476176">
    <property type="component" value="Unassembled WGS sequence"/>
</dbReference>
<evidence type="ECO:0000313" key="4">
    <source>
        <dbReference type="EMBL" id="KAE9075557.1"/>
    </source>
</evidence>
<protein>
    <submittedName>
        <fullName evidence="4">Uncharacterized protein</fullName>
    </submittedName>
</protein>
<evidence type="ECO:0000313" key="11">
    <source>
        <dbReference type="Proteomes" id="UP000433483"/>
    </source>
</evidence>
<dbReference type="EMBL" id="QXGE01002600">
    <property type="protein sequence ID" value="KAE9280570.1"/>
    <property type="molecule type" value="Genomic_DNA"/>
</dbReference>
<dbReference type="AlphaFoldDB" id="A0A6A3QFW1"/>